<evidence type="ECO:0000259" key="2">
    <source>
        <dbReference type="Pfam" id="PF13205"/>
    </source>
</evidence>
<organism evidence="3 4">
    <name type="scientific">Clostridium magnum DSM 2767</name>
    <dbReference type="NCBI Taxonomy" id="1121326"/>
    <lineage>
        <taxon>Bacteria</taxon>
        <taxon>Bacillati</taxon>
        <taxon>Bacillota</taxon>
        <taxon>Clostridia</taxon>
        <taxon>Eubacteriales</taxon>
        <taxon>Clostridiaceae</taxon>
        <taxon>Clostridium</taxon>
    </lineage>
</organism>
<dbReference type="STRING" id="1121326.CLMAG_11840"/>
<dbReference type="OrthoDB" id="1897030at2"/>
<protein>
    <recommendedName>
        <fullName evidence="2">SbsA Ig-like domain-containing protein</fullName>
    </recommendedName>
</protein>
<keyword evidence="4" id="KW-1185">Reference proteome</keyword>
<dbReference type="EMBL" id="LWAE01000001">
    <property type="protein sequence ID" value="KZL94131.1"/>
    <property type="molecule type" value="Genomic_DNA"/>
</dbReference>
<proteinExistence type="predicted"/>
<keyword evidence="1" id="KW-0732">Signal</keyword>
<evidence type="ECO:0000313" key="4">
    <source>
        <dbReference type="Proteomes" id="UP000076603"/>
    </source>
</evidence>
<dbReference type="Pfam" id="PF13205">
    <property type="entry name" value="Big_5"/>
    <property type="match status" value="1"/>
</dbReference>
<reference evidence="3 4" key="1">
    <citation type="submission" date="2016-04" db="EMBL/GenBank/DDBJ databases">
        <title>Genome sequence of Clostridium magnum DSM 2767.</title>
        <authorList>
            <person name="Poehlein A."/>
            <person name="Uhlig R."/>
            <person name="Fischer R."/>
            <person name="Bahl H."/>
            <person name="Daniel R."/>
        </authorList>
    </citation>
    <scope>NUCLEOTIDE SEQUENCE [LARGE SCALE GENOMIC DNA]</scope>
    <source>
        <strain evidence="3 4">DSM 2767</strain>
    </source>
</reference>
<sequence>MKKLSRRFKIWTLALIIAGFSISTIVFADGMALNNKAIVSIDDNSISKISDKTISDTHKVWTIRFNSSIDANSFANSVQVRDLTTGTTEQISTTIGDDNSSIKINPSEQGYKVGHNYEITVGKNIKSNKGKNLKKSAVMGFKVIDVTSGNNTASAKVVVSPVLPMFKQITINSIDLSDVKTIKINGNDKVFNVGEAALSFVGENTTTLYFYGSDGKTVIAKGDIDVSQSKDNVIIKLTNGN</sequence>
<dbReference type="InterPro" id="IPR032812">
    <property type="entry name" value="SbsA_Ig"/>
</dbReference>
<dbReference type="Proteomes" id="UP000076603">
    <property type="component" value="Unassembled WGS sequence"/>
</dbReference>
<feature type="domain" description="SbsA Ig-like" evidence="2">
    <location>
        <begin position="59"/>
        <end position="139"/>
    </location>
</feature>
<comment type="caution">
    <text evidence="3">The sequence shown here is derived from an EMBL/GenBank/DDBJ whole genome shotgun (WGS) entry which is preliminary data.</text>
</comment>
<accession>A0A162UNZ9</accession>
<dbReference type="PATRIC" id="fig|1121326.3.peg.1151"/>
<evidence type="ECO:0000313" key="3">
    <source>
        <dbReference type="EMBL" id="KZL94131.1"/>
    </source>
</evidence>
<dbReference type="AlphaFoldDB" id="A0A162UNZ9"/>
<evidence type="ECO:0000256" key="1">
    <source>
        <dbReference type="ARBA" id="ARBA00022729"/>
    </source>
</evidence>
<gene>
    <name evidence="3" type="ORF">CLMAG_11840</name>
</gene>
<name>A0A162UNZ9_9CLOT</name>
<dbReference type="RefSeq" id="WP_066619130.1">
    <property type="nucleotide sequence ID" value="NZ_FQXL01000009.1"/>
</dbReference>